<accession>A0ABD6EHA9</accession>
<feature type="signal peptide" evidence="8">
    <location>
        <begin position="1"/>
        <end position="17"/>
    </location>
</feature>
<comment type="subcellular location">
    <subcellularLocation>
        <location evidence="1">Endomembrane system</location>
        <topology evidence="1">Multi-pass membrane protein</topology>
    </subcellularLocation>
    <subcellularLocation>
        <location evidence="8">Golgi apparatus membrane</location>
        <topology evidence="8">Multi-pass membrane protein</topology>
    </subcellularLocation>
</comment>
<feature type="transmembrane region" description="Helical" evidence="8">
    <location>
        <begin position="196"/>
        <end position="217"/>
    </location>
</feature>
<keyword evidence="6 8" id="KW-1133">Transmembrane helix</keyword>
<feature type="transmembrane region" description="Helical" evidence="8">
    <location>
        <begin position="164"/>
        <end position="184"/>
    </location>
</feature>
<evidence type="ECO:0000256" key="6">
    <source>
        <dbReference type="ARBA" id="ARBA00022989"/>
    </source>
</evidence>
<reference evidence="9 10" key="1">
    <citation type="submission" date="2024-08" db="EMBL/GenBank/DDBJ databases">
        <title>Gnathostoma spinigerum genome.</title>
        <authorList>
            <person name="Gonzalez-Bertolin B."/>
            <person name="Monzon S."/>
            <person name="Zaballos A."/>
            <person name="Jimenez P."/>
            <person name="Dekumyoy P."/>
            <person name="Varona S."/>
            <person name="Cuesta I."/>
            <person name="Sumanam S."/>
            <person name="Adisakwattana P."/>
            <person name="Gasser R.B."/>
            <person name="Hernandez-Gonzalez A."/>
            <person name="Young N.D."/>
            <person name="Perteguer M.J."/>
        </authorList>
    </citation>
    <scope>NUCLEOTIDE SEQUENCE [LARGE SCALE GENOMIC DNA]</scope>
    <source>
        <strain evidence="9">AL3</strain>
        <tissue evidence="9">Liver</tissue>
    </source>
</reference>
<gene>
    <name evidence="9" type="ORF">AB6A40_002776</name>
</gene>
<keyword evidence="4 8" id="KW-0812">Transmembrane</keyword>
<sequence length="326" mass="38622">MLLILLFVFLLKHQVSCSVGDRYIIFSNCISDCTTQFDCPASPFDSGWYFDECFRCRYSCMWKTVDFINKHFNITPQFYGKWPFIGFQLPLFGFRVPVQEPASVLFSIMNLFASCYMLQAIRKFPSSCRMKDIWIGYGIIGIIVWICSSVFHCADFWQTEYFDYFSAFALIIYTFFAATVFVFPRIRACRIRATSVVFLFGSMLCAFFIRHVTSLWYDFDYGYNMRCCATFSLLTMLLYVFWMTREYRQRLGDERDSLRYMRNMLLSGFAGLVFELFDFPPILWILDAHALFHLVTVPMPFWMVKLAKSELIYDQRRAGYLKHHEP</sequence>
<dbReference type="PANTHER" id="PTHR13148">
    <property type="entry name" value="PER1-RELATED"/>
    <property type="match status" value="1"/>
</dbReference>
<keyword evidence="8" id="KW-0333">Golgi apparatus</keyword>
<dbReference type="AlphaFoldDB" id="A0ABD6EHA9"/>
<protein>
    <recommendedName>
        <fullName evidence="8">Post-GPI attachment to proteins factor 3</fullName>
    </recommendedName>
</protein>
<keyword evidence="5 8" id="KW-0732">Signal</keyword>
<dbReference type="GO" id="GO:0000139">
    <property type="term" value="C:Golgi membrane"/>
    <property type="evidence" value="ECO:0007669"/>
    <property type="project" value="UniProtKB-SubCell"/>
</dbReference>
<keyword evidence="3 8" id="KW-0337">GPI-anchor biosynthesis</keyword>
<evidence type="ECO:0000313" key="9">
    <source>
        <dbReference type="EMBL" id="MFH4976067.1"/>
    </source>
</evidence>
<evidence type="ECO:0000256" key="3">
    <source>
        <dbReference type="ARBA" id="ARBA00022502"/>
    </source>
</evidence>
<evidence type="ECO:0000256" key="8">
    <source>
        <dbReference type="RuleBase" id="RU365066"/>
    </source>
</evidence>
<dbReference type="InterPro" id="IPR007217">
    <property type="entry name" value="Per1-like"/>
</dbReference>
<evidence type="ECO:0000313" key="10">
    <source>
        <dbReference type="Proteomes" id="UP001608902"/>
    </source>
</evidence>
<feature type="transmembrane region" description="Helical" evidence="8">
    <location>
        <begin position="133"/>
        <end position="152"/>
    </location>
</feature>
<dbReference type="Pfam" id="PF04080">
    <property type="entry name" value="Per1"/>
    <property type="match status" value="1"/>
</dbReference>
<evidence type="ECO:0000256" key="4">
    <source>
        <dbReference type="ARBA" id="ARBA00022692"/>
    </source>
</evidence>
<comment type="function">
    <text evidence="8">Involved in the lipid remodeling steps of GPI-anchor maturation.</text>
</comment>
<dbReference type="GO" id="GO:0006506">
    <property type="term" value="P:GPI anchor biosynthetic process"/>
    <property type="evidence" value="ECO:0007669"/>
    <property type="project" value="UniProtKB-KW"/>
</dbReference>
<comment type="caution">
    <text evidence="8">Lacks conserved residue(s) required for the propagation of feature annotation.</text>
</comment>
<dbReference type="PANTHER" id="PTHR13148:SF0">
    <property type="entry name" value="POST-GPI ATTACHMENT TO PROTEINS FACTOR 3"/>
    <property type="match status" value="1"/>
</dbReference>
<feature type="transmembrane region" description="Helical" evidence="8">
    <location>
        <begin position="102"/>
        <end position="121"/>
    </location>
</feature>
<evidence type="ECO:0000256" key="1">
    <source>
        <dbReference type="ARBA" id="ARBA00004127"/>
    </source>
</evidence>
<keyword evidence="7 8" id="KW-0472">Membrane</keyword>
<proteinExistence type="inferred from homology"/>
<dbReference type="EMBL" id="JBGFUD010001290">
    <property type="protein sequence ID" value="MFH4976067.1"/>
    <property type="molecule type" value="Genomic_DNA"/>
</dbReference>
<feature type="transmembrane region" description="Helical" evidence="8">
    <location>
        <begin position="263"/>
        <end position="284"/>
    </location>
</feature>
<feature type="transmembrane region" description="Helical" evidence="8">
    <location>
        <begin position="223"/>
        <end position="242"/>
    </location>
</feature>
<name>A0ABD6EHA9_9BILA</name>
<keyword evidence="10" id="KW-1185">Reference proteome</keyword>
<evidence type="ECO:0000256" key="7">
    <source>
        <dbReference type="ARBA" id="ARBA00023136"/>
    </source>
</evidence>
<evidence type="ECO:0000256" key="2">
    <source>
        <dbReference type="ARBA" id="ARBA00006387"/>
    </source>
</evidence>
<comment type="caution">
    <text evidence="9">The sequence shown here is derived from an EMBL/GenBank/DDBJ whole genome shotgun (WGS) entry which is preliminary data.</text>
</comment>
<feature type="chain" id="PRO_5044525415" description="Post-GPI attachment to proteins factor 3" evidence="8">
    <location>
        <begin position="18"/>
        <end position="326"/>
    </location>
</feature>
<comment type="similarity">
    <text evidence="2 8">Belongs to the PGAP3 family.</text>
</comment>
<evidence type="ECO:0000256" key="5">
    <source>
        <dbReference type="ARBA" id="ARBA00022729"/>
    </source>
</evidence>
<organism evidence="9 10">
    <name type="scientific">Gnathostoma spinigerum</name>
    <dbReference type="NCBI Taxonomy" id="75299"/>
    <lineage>
        <taxon>Eukaryota</taxon>
        <taxon>Metazoa</taxon>
        <taxon>Ecdysozoa</taxon>
        <taxon>Nematoda</taxon>
        <taxon>Chromadorea</taxon>
        <taxon>Rhabditida</taxon>
        <taxon>Spirurina</taxon>
        <taxon>Gnathostomatomorpha</taxon>
        <taxon>Gnathostomatoidea</taxon>
        <taxon>Gnathostomatidae</taxon>
        <taxon>Gnathostoma</taxon>
    </lineage>
</organism>
<dbReference type="Proteomes" id="UP001608902">
    <property type="component" value="Unassembled WGS sequence"/>
</dbReference>